<keyword evidence="1" id="KW-1133">Transmembrane helix</keyword>
<dbReference type="Proteomes" id="UP000242637">
    <property type="component" value="Chromosome 1"/>
</dbReference>
<name>A0A239VE70_9MICO</name>
<dbReference type="Pfam" id="PF10724">
    <property type="entry name" value="DUF2516"/>
    <property type="match status" value="1"/>
</dbReference>
<dbReference type="STRING" id="1121387.GCA_000429885_01207"/>
<feature type="transmembrane region" description="Helical" evidence="1">
    <location>
        <begin position="71"/>
        <end position="93"/>
    </location>
</feature>
<gene>
    <name evidence="2" type="ORF">SAMEA4475696_00880</name>
</gene>
<evidence type="ECO:0000313" key="3">
    <source>
        <dbReference type="Proteomes" id="UP000242637"/>
    </source>
</evidence>
<keyword evidence="1" id="KW-0472">Membrane</keyword>
<keyword evidence="1" id="KW-0812">Transmembrane</keyword>
<dbReference type="GeneID" id="63459129"/>
<protein>
    <submittedName>
        <fullName evidence="2">Protein of uncharacterized function (DUF2516)</fullName>
    </submittedName>
</protein>
<dbReference type="InterPro" id="IPR019662">
    <property type="entry name" value="DUF2516"/>
</dbReference>
<proteinExistence type="predicted"/>
<reference evidence="2 3" key="1">
    <citation type="submission" date="2017-06" db="EMBL/GenBank/DDBJ databases">
        <authorList>
            <consortium name="Pathogen Informatics"/>
        </authorList>
    </citation>
    <scope>NUCLEOTIDE SEQUENCE [LARGE SCALE GENOMIC DNA]</scope>
    <source>
        <strain evidence="2 3">NCTC13039</strain>
    </source>
</reference>
<evidence type="ECO:0000313" key="2">
    <source>
        <dbReference type="EMBL" id="SNV19988.1"/>
    </source>
</evidence>
<dbReference type="KEGG" id="dco:SAMEA4475696_0880"/>
<evidence type="ECO:0000256" key="1">
    <source>
        <dbReference type="SAM" id="Phobius"/>
    </source>
</evidence>
<dbReference type="AlphaFoldDB" id="A0A239VE70"/>
<dbReference type="OrthoDB" id="4774469at2"/>
<feature type="transmembrane region" description="Helical" evidence="1">
    <location>
        <begin position="6"/>
        <end position="29"/>
    </location>
</feature>
<accession>A0A239VE70</accession>
<dbReference type="RefSeq" id="WP_028327153.1">
    <property type="nucleotide sequence ID" value="NZ_JAAFNI010000001.1"/>
</dbReference>
<organism evidence="2 3">
    <name type="scientific">Dermatophilus congolensis</name>
    <dbReference type="NCBI Taxonomy" id="1863"/>
    <lineage>
        <taxon>Bacteria</taxon>
        <taxon>Bacillati</taxon>
        <taxon>Actinomycetota</taxon>
        <taxon>Actinomycetes</taxon>
        <taxon>Micrococcales</taxon>
        <taxon>Dermatophilaceae</taxon>
        <taxon>Dermatophilus</taxon>
    </lineage>
</organism>
<dbReference type="EMBL" id="LT906453">
    <property type="protein sequence ID" value="SNV19988.1"/>
    <property type="molecule type" value="Genomic_DNA"/>
</dbReference>
<keyword evidence="3" id="KW-1185">Reference proteome</keyword>
<sequence length="116" mass="12090">MLATLMTLQSFALLALGVIAFGASLWALVDSVLHPAGSYQAAEKLTKPAWVGINAVAALITFVGVTNVAGLGAFSLIAIVAVGVYFADARPALRQYTPMIKRRKDSSGGFGPHGSW</sequence>